<dbReference type="SUPFAM" id="SSF56634">
    <property type="entry name" value="Heme-dependent catalase-like"/>
    <property type="match status" value="1"/>
</dbReference>
<dbReference type="Proteomes" id="UP001079430">
    <property type="component" value="Unassembled WGS sequence"/>
</dbReference>
<dbReference type="Gene3D" id="2.40.180.10">
    <property type="entry name" value="Catalase core domain"/>
    <property type="match status" value="1"/>
</dbReference>
<comment type="caution">
    <text evidence="2">The sequence shown here is derived from an EMBL/GenBank/DDBJ whole genome shotgun (WGS) entry which is preliminary data.</text>
</comment>
<reference evidence="2" key="1">
    <citation type="submission" date="2022-10" db="EMBL/GenBank/DDBJ databases">
        <title>Whole genome sequencing of three plant growth promoting bacteria isolated from Vachellia tortilis subsp. raddiana in Morocco.</title>
        <authorList>
            <person name="Hnini M."/>
            <person name="Zouagui R."/>
            <person name="Zouagui H."/>
            <person name="Chemao Elfihri M.-W."/>
            <person name="Ibrahimi A."/>
            <person name="Sbabou L."/>
            <person name="Aurag J."/>
        </authorList>
    </citation>
    <scope>NUCLEOTIDE SEQUENCE</scope>
    <source>
        <strain evidence="2">LMR678</strain>
    </source>
</reference>
<feature type="region of interest" description="Disordered" evidence="1">
    <location>
        <begin position="177"/>
        <end position="215"/>
    </location>
</feature>
<dbReference type="RefSeq" id="WP_269285216.1">
    <property type="nucleotide sequence ID" value="NZ_JAPVOI010000005.1"/>
</dbReference>
<dbReference type="InterPro" id="IPR020835">
    <property type="entry name" value="Catalase_sf"/>
</dbReference>
<keyword evidence="3" id="KW-1185">Reference proteome</keyword>
<accession>A0ABT4KRD4</accession>
<name>A0ABT4KRD4_9HYPH</name>
<feature type="compositionally biased region" description="Basic residues" evidence="1">
    <location>
        <begin position="180"/>
        <end position="191"/>
    </location>
</feature>
<evidence type="ECO:0000313" key="3">
    <source>
        <dbReference type="Proteomes" id="UP001079430"/>
    </source>
</evidence>
<evidence type="ECO:0008006" key="4">
    <source>
        <dbReference type="Google" id="ProtNLM"/>
    </source>
</evidence>
<protein>
    <recommendedName>
        <fullName evidence="4">Peptidase A2 domain-containing protein</fullName>
    </recommendedName>
</protein>
<evidence type="ECO:0000256" key="1">
    <source>
        <dbReference type="SAM" id="MobiDB-lite"/>
    </source>
</evidence>
<proteinExistence type="predicted"/>
<evidence type="ECO:0000313" key="2">
    <source>
        <dbReference type="EMBL" id="MCZ4093447.1"/>
    </source>
</evidence>
<gene>
    <name evidence="2" type="ORF">O3W52_26795</name>
</gene>
<organism evidence="2 3">
    <name type="scientific">Sinorhizobium psoraleae</name>
    <dbReference type="NCBI Taxonomy" id="520838"/>
    <lineage>
        <taxon>Bacteria</taxon>
        <taxon>Pseudomonadati</taxon>
        <taxon>Pseudomonadota</taxon>
        <taxon>Alphaproteobacteria</taxon>
        <taxon>Hyphomicrobiales</taxon>
        <taxon>Rhizobiaceae</taxon>
        <taxon>Sinorhizobium/Ensifer group</taxon>
        <taxon>Sinorhizobium</taxon>
    </lineage>
</organism>
<dbReference type="EMBL" id="JAPVOI010000005">
    <property type="protein sequence ID" value="MCZ4093447.1"/>
    <property type="molecule type" value="Genomic_DNA"/>
</dbReference>
<sequence>MQNHDVFFVDTGSDMCVFTDLALKGRIEEWFQSHPDTRQILTEMAKREESVLTATYWSVLPYAWGAGRAVKYRLRPLQSGPSLAPDTDRNRLASDLAKRLAATNATFAFDVQMPLPGRDLPLDQATFRWLEADAPFVELGRIEIAQQDVLVEGQQAYGDTLAFSPWRVPEANQPLGSLARSRRSAYPRRQRCVTGSTERQRQNHTHRAGDRARWG</sequence>